<evidence type="ECO:0000256" key="1">
    <source>
        <dbReference type="SAM" id="MobiDB-lite"/>
    </source>
</evidence>
<name>A0ABQ3XUS9_9ACTN</name>
<keyword evidence="4" id="KW-1185">Reference proteome</keyword>
<organism evidence="3 4">
    <name type="scientific">Paractinoplanes deccanensis</name>
    <dbReference type="NCBI Taxonomy" id="113561"/>
    <lineage>
        <taxon>Bacteria</taxon>
        <taxon>Bacillati</taxon>
        <taxon>Actinomycetota</taxon>
        <taxon>Actinomycetes</taxon>
        <taxon>Micromonosporales</taxon>
        <taxon>Micromonosporaceae</taxon>
        <taxon>Paractinoplanes</taxon>
    </lineage>
</organism>
<comment type="caution">
    <text evidence="3">The sequence shown here is derived from an EMBL/GenBank/DDBJ whole genome shotgun (WGS) entry which is preliminary data.</text>
</comment>
<accession>A0ABQ3XUS9</accession>
<reference evidence="3 4" key="1">
    <citation type="submission" date="2021-01" db="EMBL/GenBank/DDBJ databases">
        <title>Whole genome shotgun sequence of Actinoplanes deccanensis NBRC 13994.</title>
        <authorList>
            <person name="Komaki H."/>
            <person name="Tamura T."/>
        </authorList>
    </citation>
    <scope>NUCLEOTIDE SEQUENCE [LARGE SCALE GENOMIC DNA]</scope>
    <source>
        <strain evidence="3 4">NBRC 13994</strain>
    </source>
</reference>
<dbReference type="InterPro" id="IPR045728">
    <property type="entry name" value="DUF6082"/>
</dbReference>
<keyword evidence="2" id="KW-0472">Membrane</keyword>
<evidence type="ECO:0000313" key="3">
    <source>
        <dbReference type="EMBL" id="GID71498.1"/>
    </source>
</evidence>
<keyword evidence="2" id="KW-1133">Transmembrane helix</keyword>
<feature type="transmembrane region" description="Helical" evidence="2">
    <location>
        <begin position="45"/>
        <end position="67"/>
    </location>
</feature>
<dbReference type="Proteomes" id="UP000609879">
    <property type="component" value="Unassembled WGS sequence"/>
</dbReference>
<evidence type="ECO:0000256" key="2">
    <source>
        <dbReference type="SAM" id="Phobius"/>
    </source>
</evidence>
<keyword evidence="2" id="KW-0812">Transmembrane</keyword>
<evidence type="ECO:0000313" key="4">
    <source>
        <dbReference type="Proteomes" id="UP000609879"/>
    </source>
</evidence>
<dbReference type="EMBL" id="BOMI01000002">
    <property type="protein sequence ID" value="GID71498.1"/>
    <property type="molecule type" value="Genomic_DNA"/>
</dbReference>
<gene>
    <name evidence="3" type="ORF">Ade02nite_01390</name>
</gene>
<dbReference type="Pfam" id="PF19560">
    <property type="entry name" value="DUF6082"/>
    <property type="match status" value="1"/>
</dbReference>
<feature type="region of interest" description="Disordered" evidence="1">
    <location>
        <begin position="203"/>
        <end position="227"/>
    </location>
</feature>
<evidence type="ECO:0008006" key="5">
    <source>
        <dbReference type="Google" id="ProtNLM"/>
    </source>
</evidence>
<sequence length="227" mass="25119">MRTKPVALTILVVSTLLAASALSPLFLSRVDFGVSDWTRVGNIGQAYGAASSVLSALALAGVSLSVVMQARQNHVARVEAEKTLRVMMTKLAMSDDDLSQMWWSGVSSDSDAERKQMLYADLMLLQWQTAWQIGELPDDSLRAHAEEMFSAQPVVQKFWSQVRLHRIHVRHGAADDRFSRIIDEAYTVARRPDQQPGFLFRDVYGAPGKDQTTEDTVDQQDGPASAP</sequence>
<protein>
    <recommendedName>
        <fullName evidence="5">DUF4760 domain-containing protein</fullName>
    </recommendedName>
</protein>
<proteinExistence type="predicted"/>